<proteinExistence type="predicted"/>
<sequence>MELGDASSEPEEGEEREDGEDEDGEIADPVVIEPVYDERASAMDAEFDAMISQLRNENTQSVEQSLAAIRETMVGFQAELRVEEEEEHKRKEKERLEALAAQRAANAAAQAAKRSNSASKHDVAGNSGTRKRQRSKSRDEGSKKSRKKSEPAVVLPTKTSAPADPPAPAAAAAVQLPVDQQPKTEVVANGTVGDIGSTNGGSGTDGLFGNLGDDMGLDLDMGMGISGMGGMGMNMDMDMDMDMDSMANGMFGVTDDDFSFFDTVPATQPPDISATSLPDPSPPAQPVASVVKSEFTPTTSYQPSMDLGMLSTSASGSGIDAGSSL</sequence>
<dbReference type="Proteomes" id="UP001150603">
    <property type="component" value="Unassembled WGS sequence"/>
</dbReference>
<reference evidence="1" key="1">
    <citation type="submission" date="2022-07" db="EMBL/GenBank/DDBJ databases">
        <title>Phylogenomic reconstructions and comparative analyses of Kickxellomycotina fungi.</title>
        <authorList>
            <person name="Reynolds N.K."/>
            <person name="Stajich J.E."/>
            <person name="Barry K."/>
            <person name="Grigoriev I.V."/>
            <person name="Crous P."/>
            <person name="Smith M.E."/>
        </authorList>
    </citation>
    <scope>NUCLEOTIDE SEQUENCE</scope>
    <source>
        <strain evidence="1">NRRL 5244</strain>
    </source>
</reference>
<evidence type="ECO:0000313" key="2">
    <source>
        <dbReference type="Proteomes" id="UP001150603"/>
    </source>
</evidence>
<protein>
    <submittedName>
        <fullName evidence="1">Uncharacterized protein</fullName>
    </submittedName>
</protein>
<organism evidence="1 2">
    <name type="scientific">Linderina macrospora</name>
    <dbReference type="NCBI Taxonomy" id="4868"/>
    <lineage>
        <taxon>Eukaryota</taxon>
        <taxon>Fungi</taxon>
        <taxon>Fungi incertae sedis</taxon>
        <taxon>Zoopagomycota</taxon>
        <taxon>Kickxellomycotina</taxon>
        <taxon>Kickxellomycetes</taxon>
        <taxon>Kickxellales</taxon>
        <taxon>Kickxellaceae</taxon>
        <taxon>Linderina</taxon>
    </lineage>
</organism>
<accession>A0ACC1IXJ7</accession>
<gene>
    <name evidence="1" type="ORF">FBU59_007279</name>
</gene>
<keyword evidence="2" id="KW-1185">Reference proteome</keyword>
<name>A0ACC1IXJ7_9FUNG</name>
<comment type="caution">
    <text evidence="1">The sequence shown here is derived from an EMBL/GenBank/DDBJ whole genome shotgun (WGS) entry which is preliminary data.</text>
</comment>
<feature type="non-terminal residue" evidence="1">
    <location>
        <position position="325"/>
    </location>
</feature>
<dbReference type="EMBL" id="JANBPW010006884">
    <property type="protein sequence ID" value="KAJ1926841.1"/>
    <property type="molecule type" value="Genomic_DNA"/>
</dbReference>
<evidence type="ECO:0000313" key="1">
    <source>
        <dbReference type="EMBL" id="KAJ1926841.1"/>
    </source>
</evidence>